<reference evidence="2 3" key="1">
    <citation type="journal article" date="2019" name="Genome Biol. Evol.">
        <title>Insights into the evolution of the New World diploid cottons (Gossypium, subgenus Houzingenia) based on genome sequencing.</title>
        <authorList>
            <person name="Grover C.E."/>
            <person name="Arick M.A. 2nd"/>
            <person name="Thrash A."/>
            <person name="Conover J.L."/>
            <person name="Sanders W.S."/>
            <person name="Peterson D.G."/>
            <person name="Frelichowski J.E."/>
            <person name="Scheffler J.A."/>
            <person name="Scheffler B.E."/>
            <person name="Wendel J.F."/>
        </authorList>
    </citation>
    <scope>NUCLEOTIDE SEQUENCE [LARGE SCALE GENOMIC DNA]</scope>
    <source>
        <strain evidence="2">8</strain>
        <tissue evidence="2">Leaf</tissue>
    </source>
</reference>
<sequence length="119" mass="14011">MSWQPKEDVWWIPWKFQGLQRVRLFIWLAFKQRYENGSATAGGIVRNQSVEWIFGFNRFLGSCSMFEVDNLETVKAFQENPIGRSNSTLIRRILQVLSRFESWSISHIPIKDNQEADSL</sequence>
<proteinExistence type="predicted"/>
<protein>
    <recommendedName>
        <fullName evidence="1">RNase H type-1 domain-containing protein</fullName>
    </recommendedName>
</protein>
<dbReference type="Proteomes" id="UP000593568">
    <property type="component" value="Unassembled WGS sequence"/>
</dbReference>
<keyword evidence="3" id="KW-1185">Reference proteome</keyword>
<dbReference type="EMBL" id="JABEZW010218137">
    <property type="protein sequence ID" value="MBA0785246.1"/>
    <property type="molecule type" value="Genomic_DNA"/>
</dbReference>
<dbReference type="InterPro" id="IPR044730">
    <property type="entry name" value="RNase_H-like_dom_plant"/>
</dbReference>
<accession>A0A7J9FIV1</accession>
<dbReference type="PANTHER" id="PTHR47723:SF19">
    <property type="entry name" value="POLYNUCLEOTIDYL TRANSFERASE, RIBONUCLEASE H-LIKE SUPERFAMILY PROTEIN"/>
    <property type="match status" value="1"/>
</dbReference>
<gene>
    <name evidence="2" type="ORF">Gotri_000153</name>
</gene>
<evidence type="ECO:0000259" key="1">
    <source>
        <dbReference type="Pfam" id="PF13456"/>
    </source>
</evidence>
<dbReference type="InterPro" id="IPR002156">
    <property type="entry name" value="RNaseH_domain"/>
</dbReference>
<dbReference type="InterPro" id="IPR053151">
    <property type="entry name" value="RNase_H-like"/>
</dbReference>
<dbReference type="PANTHER" id="PTHR47723">
    <property type="entry name" value="OS05G0353850 PROTEIN"/>
    <property type="match status" value="1"/>
</dbReference>
<evidence type="ECO:0000313" key="2">
    <source>
        <dbReference type="EMBL" id="MBA0785246.1"/>
    </source>
</evidence>
<comment type="caution">
    <text evidence="2">The sequence shown here is derived from an EMBL/GenBank/DDBJ whole genome shotgun (WGS) entry which is preliminary data.</text>
</comment>
<dbReference type="GO" id="GO:0003676">
    <property type="term" value="F:nucleic acid binding"/>
    <property type="evidence" value="ECO:0007669"/>
    <property type="project" value="InterPro"/>
</dbReference>
<dbReference type="CDD" id="cd06222">
    <property type="entry name" value="RNase_H_like"/>
    <property type="match status" value="1"/>
</dbReference>
<evidence type="ECO:0000313" key="3">
    <source>
        <dbReference type="Proteomes" id="UP000593568"/>
    </source>
</evidence>
<dbReference type="AlphaFoldDB" id="A0A7J9FIV1"/>
<dbReference type="Pfam" id="PF13456">
    <property type="entry name" value="RVT_3"/>
    <property type="match status" value="1"/>
</dbReference>
<organism evidence="2 3">
    <name type="scientific">Gossypium trilobum</name>
    <dbReference type="NCBI Taxonomy" id="34281"/>
    <lineage>
        <taxon>Eukaryota</taxon>
        <taxon>Viridiplantae</taxon>
        <taxon>Streptophyta</taxon>
        <taxon>Embryophyta</taxon>
        <taxon>Tracheophyta</taxon>
        <taxon>Spermatophyta</taxon>
        <taxon>Magnoliopsida</taxon>
        <taxon>eudicotyledons</taxon>
        <taxon>Gunneridae</taxon>
        <taxon>Pentapetalae</taxon>
        <taxon>rosids</taxon>
        <taxon>malvids</taxon>
        <taxon>Malvales</taxon>
        <taxon>Malvaceae</taxon>
        <taxon>Malvoideae</taxon>
        <taxon>Gossypium</taxon>
    </lineage>
</organism>
<feature type="non-terminal residue" evidence="2">
    <location>
        <position position="1"/>
    </location>
</feature>
<dbReference type="GO" id="GO:0004523">
    <property type="term" value="F:RNA-DNA hybrid ribonuclease activity"/>
    <property type="evidence" value="ECO:0007669"/>
    <property type="project" value="InterPro"/>
</dbReference>
<name>A0A7J9FIV1_9ROSI</name>
<feature type="domain" description="RNase H type-1" evidence="1">
    <location>
        <begin position="65"/>
        <end position="119"/>
    </location>
</feature>